<accession>W2TPE9</accession>
<dbReference type="Proteomes" id="UP000053676">
    <property type="component" value="Unassembled WGS sequence"/>
</dbReference>
<reference evidence="2" key="1">
    <citation type="journal article" date="2014" name="Nat. Genet.">
        <title>Genome of the human hookworm Necator americanus.</title>
        <authorList>
            <person name="Tang Y.T."/>
            <person name="Gao X."/>
            <person name="Rosa B.A."/>
            <person name="Abubucker S."/>
            <person name="Hallsworth-Pepin K."/>
            <person name="Martin J."/>
            <person name="Tyagi R."/>
            <person name="Heizer E."/>
            <person name="Zhang X."/>
            <person name="Bhonagiri-Palsikar V."/>
            <person name="Minx P."/>
            <person name="Warren W.C."/>
            <person name="Wang Q."/>
            <person name="Zhan B."/>
            <person name="Hotez P.J."/>
            <person name="Sternberg P.W."/>
            <person name="Dougall A."/>
            <person name="Gaze S.T."/>
            <person name="Mulvenna J."/>
            <person name="Sotillo J."/>
            <person name="Ranganathan S."/>
            <person name="Rabelo E.M."/>
            <person name="Wilson R.K."/>
            <person name="Felgner P.L."/>
            <person name="Bethony J."/>
            <person name="Hawdon J.M."/>
            <person name="Gasser R.B."/>
            <person name="Loukas A."/>
            <person name="Mitreva M."/>
        </authorList>
    </citation>
    <scope>NUCLEOTIDE SEQUENCE [LARGE SCALE GENOMIC DNA]</scope>
</reference>
<protein>
    <submittedName>
        <fullName evidence="1">Uncharacterized protein</fullName>
    </submittedName>
</protein>
<dbReference type="AlphaFoldDB" id="W2TPE9"/>
<keyword evidence="2" id="KW-1185">Reference proteome</keyword>
<dbReference type="KEGG" id="nai:NECAME_17425"/>
<evidence type="ECO:0000313" key="2">
    <source>
        <dbReference type="Proteomes" id="UP000053676"/>
    </source>
</evidence>
<sequence>MAKTPSEPMKIGKTERRFATNSLTTAHGPNRTSMNKKVWYSAKIGPERPSHRETLLTMELAVRRILPRS</sequence>
<gene>
    <name evidence="1" type="ORF">NECAME_17425</name>
</gene>
<evidence type="ECO:0000313" key="1">
    <source>
        <dbReference type="EMBL" id="ETN83564.1"/>
    </source>
</evidence>
<organism evidence="1 2">
    <name type="scientific">Necator americanus</name>
    <name type="common">Human hookworm</name>
    <dbReference type="NCBI Taxonomy" id="51031"/>
    <lineage>
        <taxon>Eukaryota</taxon>
        <taxon>Metazoa</taxon>
        <taxon>Ecdysozoa</taxon>
        <taxon>Nematoda</taxon>
        <taxon>Chromadorea</taxon>
        <taxon>Rhabditida</taxon>
        <taxon>Rhabditina</taxon>
        <taxon>Rhabditomorpha</taxon>
        <taxon>Strongyloidea</taxon>
        <taxon>Ancylostomatidae</taxon>
        <taxon>Bunostominae</taxon>
        <taxon>Necator</taxon>
    </lineage>
</organism>
<name>W2TPE9_NECAM</name>
<dbReference type="EMBL" id="KI658174">
    <property type="protein sequence ID" value="ETN83564.1"/>
    <property type="molecule type" value="Genomic_DNA"/>
</dbReference>
<proteinExistence type="predicted"/>